<protein>
    <submittedName>
        <fullName evidence="1">Uncharacterized protein</fullName>
    </submittedName>
</protein>
<dbReference type="EMBL" id="CAJEWN010000130">
    <property type="protein sequence ID" value="CAD2167619.1"/>
    <property type="molecule type" value="Genomic_DNA"/>
</dbReference>
<evidence type="ECO:0000313" key="2">
    <source>
        <dbReference type="Proteomes" id="UP000580250"/>
    </source>
</evidence>
<evidence type="ECO:0000313" key="1">
    <source>
        <dbReference type="EMBL" id="CAD2167619.1"/>
    </source>
</evidence>
<name>A0A6V7UYU2_MELEN</name>
<sequence length="87" mass="10460">MFRRIILKQNFPVSFPESKTILDRQFRKLVELIYLFRNVYLLSGKFEICGQLLRTISKSFFKIFFKNSKINFKILINNLVHLFPSLV</sequence>
<gene>
    <name evidence="1" type="ORF">MENT_LOCUS18920</name>
</gene>
<reference evidence="1 2" key="1">
    <citation type="submission" date="2020-08" db="EMBL/GenBank/DDBJ databases">
        <authorList>
            <person name="Koutsovoulos G."/>
            <person name="Danchin GJ E."/>
        </authorList>
    </citation>
    <scope>NUCLEOTIDE SEQUENCE [LARGE SCALE GENOMIC DNA]</scope>
</reference>
<dbReference type="Proteomes" id="UP000580250">
    <property type="component" value="Unassembled WGS sequence"/>
</dbReference>
<proteinExistence type="predicted"/>
<accession>A0A6V7UYU2</accession>
<comment type="caution">
    <text evidence="1">The sequence shown here is derived from an EMBL/GenBank/DDBJ whole genome shotgun (WGS) entry which is preliminary data.</text>
</comment>
<dbReference type="AlphaFoldDB" id="A0A6V7UYU2"/>
<organism evidence="1 2">
    <name type="scientific">Meloidogyne enterolobii</name>
    <name type="common">Root-knot nematode worm</name>
    <name type="synonym">Meloidogyne mayaguensis</name>
    <dbReference type="NCBI Taxonomy" id="390850"/>
    <lineage>
        <taxon>Eukaryota</taxon>
        <taxon>Metazoa</taxon>
        <taxon>Ecdysozoa</taxon>
        <taxon>Nematoda</taxon>
        <taxon>Chromadorea</taxon>
        <taxon>Rhabditida</taxon>
        <taxon>Tylenchina</taxon>
        <taxon>Tylenchomorpha</taxon>
        <taxon>Tylenchoidea</taxon>
        <taxon>Meloidogynidae</taxon>
        <taxon>Meloidogyninae</taxon>
        <taxon>Meloidogyne</taxon>
    </lineage>
</organism>